<dbReference type="GO" id="GO:0017154">
    <property type="term" value="F:semaphorin receptor activity"/>
    <property type="evidence" value="ECO:0007669"/>
    <property type="project" value="InterPro"/>
</dbReference>
<keyword evidence="1" id="KW-1133">Transmembrane helix</keyword>
<gene>
    <name evidence="3" type="ORF">L9F63_025135</name>
</gene>
<dbReference type="InterPro" id="IPR008936">
    <property type="entry name" value="Rho_GTPase_activation_prot"/>
</dbReference>
<name>A0AAD7ZCH1_DIPPU</name>
<evidence type="ECO:0000313" key="4">
    <source>
        <dbReference type="Proteomes" id="UP001233999"/>
    </source>
</evidence>
<dbReference type="CDD" id="cd00603">
    <property type="entry name" value="IPT_PCSR"/>
    <property type="match status" value="1"/>
</dbReference>
<dbReference type="InterPro" id="IPR014756">
    <property type="entry name" value="Ig_E-set"/>
</dbReference>
<dbReference type="SUPFAM" id="SSF81296">
    <property type="entry name" value="E set domains"/>
    <property type="match status" value="3"/>
</dbReference>
<dbReference type="Gene3D" id="2.60.40.10">
    <property type="entry name" value="Immunoglobulins"/>
    <property type="match status" value="3"/>
</dbReference>
<dbReference type="GO" id="GO:0002116">
    <property type="term" value="C:semaphorin receptor complex"/>
    <property type="evidence" value="ECO:0007669"/>
    <property type="project" value="TreeGrafter"/>
</dbReference>
<accession>A0AAD7ZCH1</accession>
<dbReference type="GO" id="GO:0050772">
    <property type="term" value="P:positive regulation of axonogenesis"/>
    <property type="evidence" value="ECO:0007669"/>
    <property type="project" value="TreeGrafter"/>
</dbReference>
<comment type="caution">
    <text evidence="3">The sequence shown here is derived from an EMBL/GenBank/DDBJ whole genome shotgun (WGS) entry which is preliminary data.</text>
</comment>
<dbReference type="PANTHER" id="PTHR22625">
    <property type="entry name" value="PLEXIN"/>
    <property type="match status" value="1"/>
</dbReference>
<dbReference type="InterPro" id="IPR002909">
    <property type="entry name" value="IPT_dom"/>
</dbReference>
<reference evidence="3" key="1">
    <citation type="journal article" date="2023" name="IScience">
        <title>Live-bearing cockroach genome reveals convergent evolutionary mechanisms linked to viviparity in insects and beyond.</title>
        <authorList>
            <person name="Fouks B."/>
            <person name="Harrison M.C."/>
            <person name="Mikhailova A.A."/>
            <person name="Marchal E."/>
            <person name="English S."/>
            <person name="Carruthers M."/>
            <person name="Jennings E.C."/>
            <person name="Chiamaka E.L."/>
            <person name="Frigard R.A."/>
            <person name="Pippel M."/>
            <person name="Attardo G.M."/>
            <person name="Benoit J.B."/>
            <person name="Bornberg-Bauer E."/>
            <person name="Tobe S.S."/>
        </authorList>
    </citation>
    <scope>NUCLEOTIDE SEQUENCE</scope>
    <source>
        <strain evidence="3">Stay&amp;Tobe</strain>
    </source>
</reference>
<organism evidence="3 4">
    <name type="scientific">Diploptera punctata</name>
    <name type="common">Pacific beetle cockroach</name>
    <dbReference type="NCBI Taxonomy" id="6984"/>
    <lineage>
        <taxon>Eukaryota</taxon>
        <taxon>Metazoa</taxon>
        <taxon>Ecdysozoa</taxon>
        <taxon>Arthropoda</taxon>
        <taxon>Hexapoda</taxon>
        <taxon>Insecta</taxon>
        <taxon>Pterygota</taxon>
        <taxon>Neoptera</taxon>
        <taxon>Polyneoptera</taxon>
        <taxon>Dictyoptera</taxon>
        <taxon>Blattodea</taxon>
        <taxon>Blaberoidea</taxon>
        <taxon>Blaberidae</taxon>
        <taxon>Diplopterinae</taxon>
        <taxon>Diploptera</taxon>
    </lineage>
</organism>
<evidence type="ECO:0000259" key="2">
    <source>
        <dbReference type="SMART" id="SM00429"/>
    </source>
</evidence>
<dbReference type="FunFam" id="2.60.40.10:FF:001973">
    <property type="entry name" value="Plexin A4, B"/>
    <property type="match status" value="1"/>
</dbReference>
<keyword evidence="1" id="KW-0812">Transmembrane</keyword>
<dbReference type="GO" id="GO:0008360">
    <property type="term" value="P:regulation of cell shape"/>
    <property type="evidence" value="ECO:0007669"/>
    <property type="project" value="TreeGrafter"/>
</dbReference>
<keyword evidence="4" id="KW-1185">Reference proteome</keyword>
<dbReference type="GO" id="GO:0005886">
    <property type="term" value="C:plasma membrane"/>
    <property type="evidence" value="ECO:0007669"/>
    <property type="project" value="TreeGrafter"/>
</dbReference>
<dbReference type="GO" id="GO:0007162">
    <property type="term" value="P:negative regulation of cell adhesion"/>
    <property type="evidence" value="ECO:0007669"/>
    <property type="project" value="TreeGrafter"/>
</dbReference>
<dbReference type="Gene3D" id="1.10.506.10">
    <property type="entry name" value="GTPase Activation - p120gap, domain 1"/>
    <property type="match status" value="1"/>
</dbReference>
<dbReference type="GO" id="GO:0030334">
    <property type="term" value="P:regulation of cell migration"/>
    <property type="evidence" value="ECO:0007669"/>
    <property type="project" value="TreeGrafter"/>
</dbReference>
<dbReference type="EMBL" id="JASPKZ010009106">
    <property type="protein sequence ID" value="KAJ9578004.1"/>
    <property type="molecule type" value="Genomic_DNA"/>
</dbReference>
<reference evidence="3" key="2">
    <citation type="submission" date="2023-05" db="EMBL/GenBank/DDBJ databases">
        <authorList>
            <person name="Fouks B."/>
        </authorList>
    </citation>
    <scope>NUCLEOTIDE SEQUENCE</scope>
    <source>
        <strain evidence="3">Stay&amp;Tobe</strain>
        <tissue evidence="3">Testes</tissue>
    </source>
</reference>
<dbReference type="SMART" id="SM00429">
    <property type="entry name" value="IPT"/>
    <property type="match status" value="3"/>
</dbReference>
<dbReference type="GO" id="GO:0097374">
    <property type="term" value="P:sensory neuron axon guidance"/>
    <property type="evidence" value="ECO:0007669"/>
    <property type="project" value="TreeGrafter"/>
</dbReference>
<protein>
    <recommendedName>
        <fullName evidence="2">IPT/TIG domain-containing protein</fullName>
    </recommendedName>
</protein>
<feature type="domain" description="IPT/TIG" evidence="2">
    <location>
        <begin position="217"/>
        <end position="307"/>
    </location>
</feature>
<feature type="transmembrane region" description="Helical" evidence="1">
    <location>
        <begin position="325"/>
        <end position="347"/>
    </location>
</feature>
<feature type="non-terminal residue" evidence="3">
    <location>
        <position position="392"/>
    </location>
</feature>
<evidence type="ECO:0000313" key="3">
    <source>
        <dbReference type="EMBL" id="KAJ9578004.1"/>
    </source>
</evidence>
<feature type="domain" description="IPT/TIG" evidence="2">
    <location>
        <begin position="97"/>
        <end position="205"/>
    </location>
</feature>
<dbReference type="PANTHER" id="PTHR22625:SF44">
    <property type="entry name" value="PLEXIN-B"/>
    <property type="match status" value="1"/>
</dbReference>
<feature type="domain" description="IPT/TIG" evidence="2">
    <location>
        <begin position="7"/>
        <end position="95"/>
    </location>
</feature>
<dbReference type="Pfam" id="PF01833">
    <property type="entry name" value="TIG"/>
    <property type="match status" value="3"/>
</dbReference>
<dbReference type="AlphaFoldDB" id="A0AAD7ZCH1"/>
<dbReference type="InterPro" id="IPR013783">
    <property type="entry name" value="Ig-like_fold"/>
</dbReference>
<sequence>HLFCSLDIQLKGVFPPMGPESGGTQLAITGQYLNIGSTISAFLDDLPCQVNSTQASSSRITCITSKSSGPLKVNRLLLIIDGANRTLDGNPFNYTLDPTIMEIKPLVSFASGGRMITVHGTNLDTILKPEMVVSIDDEPAPVNKTVCTVLNSIQMECPSPPVTGKFREMRRRKRHSTQKYRETQLILRIGFIMDNVEAVKDLEKHFHLRSELIYVDDPKFLQFPNQMKLYKGDTLVIEGENLNLASDESDVNVTIGTRPCNVTSLALTQLVCTPPEVQPSGTDEIGIKTETSLPLVVVRVGRSLRFPIGYLRYEVIKPYSFPPEAIAGIAAGTFFLVFLFVIVLVVYRRKSTQAEREYKRIQIQMDTLESNVRSECKQAFAELQTDMTDLDC</sequence>
<proteinExistence type="predicted"/>
<keyword evidence="1" id="KW-0472">Membrane</keyword>
<evidence type="ECO:0000256" key="1">
    <source>
        <dbReference type="SAM" id="Phobius"/>
    </source>
</evidence>
<dbReference type="GO" id="GO:0008045">
    <property type="term" value="P:motor neuron axon guidance"/>
    <property type="evidence" value="ECO:0007669"/>
    <property type="project" value="TreeGrafter"/>
</dbReference>
<dbReference type="InterPro" id="IPR031148">
    <property type="entry name" value="Plexin"/>
</dbReference>
<dbReference type="Proteomes" id="UP001233999">
    <property type="component" value="Unassembled WGS sequence"/>
</dbReference>